<dbReference type="Proteomes" id="UP001500200">
    <property type="component" value="Unassembled WGS sequence"/>
</dbReference>
<evidence type="ECO:0000313" key="2">
    <source>
        <dbReference type="EMBL" id="GAA5201583.1"/>
    </source>
</evidence>
<gene>
    <name evidence="2" type="ORF">GCM10023346_46250</name>
</gene>
<proteinExistence type="predicted"/>
<evidence type="ECO:0000313" key="3">
    <source>
        <dbReference type="Proteomes" id="UP001500200"/>
    </source>
</evidence>
<dbReference type="EMBL" id="BAABKK010000038">
    <property type="protein sequence ID" value="GAA5201583.1"/>
    <property type="molecule type" value="Genomic_DNA"/>
</dbReference>
<keyword evidence="1" id="KW-0812">Transmembrane</keyword>
<feature type="transmembrane region" description="Helical" evidence="1">
    <location>
        <begin position="34"/>
        <end position="52"/>
    </location>
</feature>
<keyword evidence="1" id="KW-1133">Transmembrane helix</keyword>
<keyword evidence="1" id="KW-0472">Membrane</keyword>
<protein>
    <submittedName>
        <fullName evidence="2">Uncharacterized protein</fullName>
    </submittedName>
</protein>
<organism evidence="2 3">
    <name type="scientific">Arthrobacter gyeryongensis</name>
    <dbReference type="NCBI Taxonomy" id="1650592"/>
    <lineage>
        <taxon>Bacteria</taxon>
        <taxon>Bacillati</taxon>
        <taxon>Actinomycetota</taxon>
        <taxon>Actinomycetes</taxon>
        <taxon>Micrococcales</taxon>
        <taxon>Micrococcaceae</taxon>
        <taxon>Arthrobacter</taxon>
    </lineage>
</organism>
<comment type="caution">
    <text evidence="2">The sequence shown here is derived from an EMBL/GenBank/DDBJ whole genome shotgun (WGS) entry which is preliminary data.</text>
</comment>
<name>A0ABP9SVR7_9MICC</name>
<evidence type="ECO:0000256" key="1">
    <source>
        <dbReference type="SAM" id="Phobius"/>
    </source>
</evidence>
<accession>A0ABP9SVR7</accession>
<dbReference type="RefSeq" id="WP_345453182.1">
    <property type="nucleotide sequence ID" value="NZ_BAABKK010000038.1"/>
</dbReference>
<sequence length="102" mass="10717">MDIIRLSKLLALLTTAIAVGAGLAAIAADPAGRLAPAAMITVMAFTAQAAFTRRLSPSAFVYAMFASLAVFGAFFHGPWFLLAAIMCWSGHHVLRLLPAGTR</sequence>
<reference evidence="3" key="1">
    <citation type="journal article" date="2019" name="Int. J. Syst. Evol. Microbiol.">
        <title>The Global Catalogue of Microorganisms (GCM) 10K type strain sequencing project: providing services to taxonomists for standard genome sequencing and annotation.</title>
        <authorList>
            <consortium name="The Broad Institute Genomics Platform"/>
            <consortium name="The Broad Institute Genome Sequencing Center for Infectious Disease"/>
            <person name="Wu L."/>
            <person name="Ma J."/>
        </authorList>
    </citation>
    <scope>NUCLEOTIDE SEQUENCE [LARGE SCALE GENOMIC DNA]</scope>
    <source>
        <strain evidence="3">JCM 18514</strain>
    </source>
</reference>
<keyword evidence="3" id="KW-1185">Reference proteome</keyword>
<feature type="transmembrane region" description="Helical" evidence="1">
    <location>
        <begin position="59"/>
        <end position="86"/>
    </location>
</feature>